<keyword evidence="3" id="KW-1185">Reference proteome</keyword>
<evidence type="ECO:0000313" key="3">
    <source>
        <dbReference type="Proteomes" id="UP001454036"/>
    </source>
</evidence>
<gene>
    <name evidence="2" type="ORF">LIER_23976</name>
</gene>
<organism evidence="2 3">
    <name type="scientific">Lithospermum erythrorhizon</name>
    <name type="common">Purple gromwell</name>
    <name type="synonym">Lithospermum officinale var. erythrorhizon</name>
    <dbReference type="NCBI Taxonomy" id="34254"/>
    <lineage>
        <taxon>Eukaryota</taxon>
        <taxon>Viridiplantae</taxon>
        <taxon>Streptophyta</taxon>
        <taxon>Embryophyta</taxon>
        <taxon>Tracheophyta</taxon>
        <taxon>Spermatophyta</taxon>
        <taxon>Magnoliopsida</taxon>
        <taxon>eudicotyledons</taxon>
        <taxon>Gunneridae</taxon>
        <taxon>Pentapetalae</taxon>
        <taxon>asterids</taxon>
        <taxon>lamiids</taxon>
        <taxon>Boraginales</taxon>
        <taxon>Boraginaceae</taxon>
        <taxon>Boraginoideae</taxon>
        <taxon>Lithospermeae</taxon>
        <taxon>Lithospermum</taxon>
    </lineage>
</organism>
<dbReference type="EMBL" id="BAABME010006870">
    <property type="protein sequence ID" value="GAA0169506.1"/>
    <property type="molecule type" value="Genomic_DNA"/>
</dbReference>
<evidence type="ECO:0000313" key="2">
    <source>
        <dbReference type="EMBL" id="GAA0169506.1"/>
    </source>
</evidence>
<accession>A0AAV3R2P4</accession>
<dbReference type="AlphaFoldDB" id="A0AAV3R2P4"/>
<evidence type="ECO:0000256" key="1">
    <source>
        <dbReference type="SAM" id="MobiDB-lite"/>
    </source>
</evidence>
<evidence type="ECO:0008006" key="4">
    <source>
        <dbReference type="Google" id="ProtNLM"/>
    </source>
</evidence>
<reference evidence="2 3" key="1">
    <citation type="submission" date="2024-01" db="EMBL/GenBank/DDBJ databases">
        <title>The complete chloroplast genome sequence of Lithospermum erythrorhizon: insights into the phylogenetic relationship among Boraginaceae species and the maternal lineages of purple gromwells.</title>
        <authorList>
            <person name="Okada T."/>
            <person name="Watanabe K."/>
        </authorList>
    </citation>
    <scope>NUCLEOTIDE SEQUENCE [LARGE SCALE GENOMIC DNA]</scope>
</reference>
<sequence>MNNEANYEVVANGNTLPNALGVENIHIWTDSQVFVGHMEHIPRGTDAYTPRPGLGVGGLGSSCAKQSLPGQRHLRDGSGGESLGGKRGKDHPSPSNHLGEHEG</sequence>
<protein>
    <recommendedName>
        <fullName evidence="4">RNase H type-1 domain-containing protein</fullName>
    </recommendedName>
</protein>
<name>A0AAV3R2P4_LITER</name>
<proteinExistence type="predicted"/>
<feature type="region of interest" description="Disordered" evidence="1">
    <location>
        <begin position="58"/>
        <end position="103"/>
    </location>
</feature>
<comment type="caution">
    <text evidence="2">The sequence shown here is derived from an EMBL/GenBank/DDBJ whole genome shotgun (WGS) entry which is preliminary data.</text>
</comment>
<dbReference type="Proteomes" id="UP001454036">
    <property type="component" value="Unassembled WGS sequence"/>
</dbReference>